<dbReference type="PANTHER" id="PTHR33221:SF4">
    <property type="entry name" value="HTH-TYPE TRANSCRIPTIONAL REPRESSOR NSRR"/>
    <property type="match status" value="1"/>
</dbReference>
<sequence length="152" mass="16726">MYLTQQTDYALRVLIFAAINDDSLVNIATIADAYQISKSHLMKVVTALVKGGFLHSVRGKGGGLRLARPAVEICVGAVVRHMEHLTVVECFGENNQCILTPCCRLMDILHGGMKAFLSHLDGYTLADLIGNRQAHELLYQNKIPIVMENSES</sequence>
<dbReference type="RefSeq" id="WP_002641719.1">
    <property type="nucleotide sequence ID" value="NZ_CP019448.1"/>
</dbReference>
<dbReference type="NCBIfam" id="TIGR00738">
    <property type="entry name" value="rrf2_super"/>
    <property type="match status" value="1"/>
</dbReference>
<dbReference type="Gene3D" id="1.10.10.10">
    <property type="entry name" value="Winged helix-like DNA-binding domain superfamily/Winged helix DNA-binding domain"/>
    <property type="match status" value="1"/>
</dbReference>
<evidence type="ECO:0000313" key="2">
    <source>
        <dbReference type="EMBL" id="EFG30988.1"/>
    </source>
</evidence>
<dbReference type="InterPro" id="IPR036388">
    <property type="entry name" value="WH-like_DNA-bd_sf"/>
</dbReference>
<reference evidence="2 3" key="1">
    <citation type="submission" date="2010-03" db="EMBL/GenBank/DDBJ databases">
        <authorList>
            <consortium name="The Broad Institute Genome Sequencing Platform"/>
            <person name="Ward D."/>
            <person name="Earl A."/>
            <person name="Feldgarden M."/>
            <person name="Gevers D."/>
            <person name="Young S."/>
            <person name="Zeng Q."/>
            <person name="Koehrsen M."/>
            <person name="Alvarado L."/>
            <person name="Berlin A.M."/>
            <person name="Borenstein D."/>
            <person name="Chapman S.B."/>
            <person name="Chen Z."/>
            <person name="Engels R."/>
            <person name="Freedman E."/>
            <person name="Gellesch M."/>
            <person name="Goldberg J."/>
            <person name="Griggs A."/>
            <person name="Gujja S."/>
            <person name="Heilman E.R."/>
            <person name="Heiman D.I."/>
            <person name="Hepburn T.A."/>
            <person name="Howarth C."/>
            <person name="Jen D."/>
            <person name="Larson L."/>
            <person name="Mehta T."/>
            <person name="Park D."/>
            <person name="Pearson M."/>
            <person name="Richards J."/>
            <person name="Roberts A."/>
            <person name="Saif S."/>
            <person name="Shea T.D."/>
            <person name="Shenoy N."/>
            <person name="Sisk P."/>
            <person name="Stolte C."/>
            <person name="Sykes S.N."/>
            <person name="Walk T."/>
            <person name="White J."/>
            <person name="Yandava C."/>
            <person name="Izard J."/>
            <person name="Baranova O.V."/>
            <person name="Blanton J.M."/>
            <person name="Tanner A.C."/>
            <person name="Dewhirst F."/>
            <person name="Haas B."/>
            <person name="Nusbaum C."/>
            <person name="Birren B."/>
        </authorList>
    </citation>
    <scope>NUCLEOTIDE SEQUENCE [LARGE SCALE GENOMIC DNA]</scope>
    <source>
        <strain evidence="2 3">ATCC 29453</strain>
    </source>
</reference>
<dbReference type="STRING" id="641147.HMPREF9021_01216"/>
<dbReference type="Proteomes" id="UP000017813">
    <property type="component" value="Unassembled WGS sequence"/>
</dbReference>
<dbReference type="EMBL" id="ADCY02000023">
    <property type="protein sequence ID" value="EFG30988.1"/>
    <property type="molecule type" value="Genomic_DNA"/>
</dbReference>
<comment type="caution">
    <text evidence="2">The sequence shown here is derived from an EMBL/GenBank/DDBJ whole genome shotgun (WGS) entry which is preliminary data.</text>
</comment>
<dbReference type="GO" id="GO:0003700">
    <property type="term" value="F:DNA-binding transcription factor activity"/>
    <property type="evidence" value="ECO:0007669"/>
    <property type="project" value="TreeGrafter"/>
</dbReference>
<gene>
    <name evidence="2" type="ORF">HMPREF9021_01216</name>
</gene>
<keyword evidence="1" id="KW-0238">DNA-binding</keyword>
<evidence type="ECO:0000313" key="3">
    <source>
        <dbReference type="Proteomes" id="UP000017813"/>
    </source>
</evidence>
<protein>
    <submittedName>
        <fullName evidence="2">Rrf2 family protein</fullName>
    </submittedName>
</protein>
<dbReference type="PROSITE" id="PS51197">
    <property type="entry name" value="HTH_RRF2_2"/>
    <property type="match status" value="1"/>
</dbReference>
<dbReference type="AlphaFoldDB" id="V9HLC9"/>
<keyword evidence="3" id="KW-1185">Reference proteome</keyword>
<dbReference type="SUPFAM" id="SSF46785">
    <property type="entry name" value="Winged helix' DNA-binding domain"/>
    <property type="match status" value="1"/>
</dbReference>
<accession>V9HLC9</accession>
<dbReference type="Pfam" id="PF02082">
    <property type="entry name" value="Rrf2"/>
    <property type="match status" value="1"/>
</dbReference>
<dbReference type="GO" id="GO:0005829">
    <property type="term" value="C:cytosol"/>
    <property type="evidence" value="ECO:0007669"/>
    <property type="project" value="TreeGrafter"/>
</dbReference>
<dbReference type="KEGG" id="smur:BWP33_04670"/>
<dbReference type="InterPro" id="IPR000944">
    <property type="entry name" value="Tscrpt_reg_Rrf2"/>
</dbReference>
<dbReference type="InterPro" id="IPR036390">
    <property type="entry name" value="WH_DNA-bd_sf"/>
</dbReference>
<dbReference type="eggNOG" id="COG1959">
    <property type="taxonomic scope" value="Bacteria"/>
</dbReference>
<dbReference type="PANTHER" id="PTHR33221">
    <property type="entry name" value="WINGED HELIX-TURN-HELIX TRANSCRIPTIONAL REGULATOR, RRF2 FAMILY"/>
    <property type="match status" value="1"/>
</dbReference>
<dbReference type="OrthoDB" id="9795923at2"/>
<name>V9HLC9_9NEIS</name>
<proteinExistence type="predicted"/>
<dbReference type="HOGENOM" id="CLU_107144_2_1_4"/>
<dbReference type="GO" id="GO:0003677">
    <property type="term" value="F:DNA binding"/>
    <property type="evidence" value="ECO:0007669"/>
    <property type="project" value="UniProtKB-KW"/>
</dbReference>
<reference evidence="2 3" key="2">
    <citation type="submission" date="2011-10" db="EMBL/GenBank/DDBJ databases">
        <title>The Genome Sequence of Simonsiella muelleri ATCC 29453.</title>
        <authorList>
            <consortium name="The Broad Institute Genome Sequencing Platform"/>
            <consortium name="The Broad Institute Genome Sequencing Center for Infectious Disease"/>
            <person name="Earl A."/>
            <person name="Ward D."/>
            <person name="Feldgarden M."/>
            <person name="Gevers D."/>
            <person name="Izard J."/>
            <person name="Baranova O.V."/>
            <person name="Blanton J.M."/>
            <person name="Tanner A.C."/>
            <person name="Dewhirst F."/>
            <person name="Young S.K."/>
            <person name="Zeng Q."/>
            <person name="Gargeya S."/>
            <person name="Fitzgerald M."/>
            <person name="Haas B."/>
            <person name="Abouelleil A."/>
            <person name="Alvarado L."/>
            <person name="Arachchi H.M."/>
            <person name="Berlin A."/>
            <person name="Brown A."/>
            <person name="Chapman S.B."/>
            <person name="Chen Z."/>
            <person name="Dunbar C."/>
            <person name="Freedman E."/>
            <person name="Gearin G."/>
            <person name="Goldberg J."/>
            <person name="Griggs A."/>
            <person name="Gujja S."/>
            <person name="Heiman D."/>
            <person name="Howarth C."/>
            <person name="Larson L."/>
            <person name="Lui A."/>
            <person name="MacDonald P.J.P."/>
            <person name="Montmayeur A."/>
            <person name="Murphy C."/>
            <person name="Neiman D."/>
            <person name="Pearson M."/>
            <person name="Priest M."/>
            <person name="Roberts A."/>
            <person name="Saif S."/>
            <person name="Shea T."/>
            <person name="Shenoy N."/>
            <person name="Sisk P."/>
            <person name="Stolte C."/>
            <person name="Sykes S."/>
            <person name="Wortman J."/>
            <person name="Nusbaum C."/>
            <person name="Birren B."/>
        </authorList>
    </citation>
    <scope>NUCLEOTIDE SEQUENCE [LARGE SCALE GENOMIC DNA]</scope>
    <source>
        <strain evidence="2 3">ATCC 29453</strain>
    </source>
</reference>
<organism evidence="2 3">
    <name type="scientific">Simonsiella muelleri ATCC 29453</name>
    <dbReference type="NCBI Taxonomy" id="641147"/>
    <lineage>
        <taxon>Bacteria</taxon>
        <taxon>Pseudomonadati</taxon>
        <taxon>Pseudomonadota</taxon>
        <taxon>Betaproteobacteria</taxon>
        <taxon>Neisseriales</taxon>
        <taxon>Neisseriaceae</taxon>
        <taxon>Simonsiella</taxon>
    </lineage>
</organism>
<evidence type="ECO:0000256" key="1">
    <source>
        <dbReference type="ARBA" id="ARBA00023125"/>
    </source>
</evidence>